<accession>A0A439DEP5</accession>
<reference evidence="1 2" key="1">
    <citation type="submission" date="2018-12" db="EMBL/GenBank/DDBJ databases">
        <title>Draft genome sequence of Xylaria grammica IHI A82.</title>
        <authorList>
            <person name="Buettner E."/>
            <person name="Kellner H."/>
        </authorList>
    </citation>
    <scope>NUCLEOTIDE SEQUENCE [LARGE SCALE GENOMIC DNA]</scope>
    <source>
        <strain evidence="1 2">IHI A82</strain>
    </source>
</reference>
<dbReference type="AlphaFoldDB" id="A0A439DEP5"/>
<evidence type="ECO:0000313" key="1">
    <source>
        <dbReference type="EMBL" id="RWA12887.1"/>
    </source>
</evidence>
<name>A0A439DEP5_9PEZI</name>
<gene>
    <name evidence="1" type="ORF">EKO27_g2220</name>
</gene>
<dbReference type="Proteomes" id="UP000286045">
    <property type="component" value="Unassembled WGS sequence"/>
</dbReference>
<keyword evidence="2" id="KW-1185">Reference proteome</keyword>
<proteinExistence type="predicted"/>
<evidence type="ECO:0000313" key="2">
    <source>
        <dbReference type="Proteomes" id="UP000286045"/>
    </source>
</evidence>
<dbReference type="EMBL" id="RYZI01000039">
    <property type="protein sequence ID" value="RWA12887.1"/>
    <property type="molecule type" value="Genomic_DNA"/>
</dbReference>
<sequence length="180" mass="19996">MPLHINHYNPPANMSSKSSRSLRATISGTTRGFIYSCLNSNSGLSGPSVTNPHLTPDCKHYILPPSFLTFMKYPDSDQPSPRPATKMPPIDEPKVSTIQTAVRNLTVDEVARRSAARSVHVVCFVSGAEITVEYAWFFDLVEDGSQIKRIEQFCEEGAREMHGMRQELIKQVDAFGPPSQ</sequence>
<protein>
    <submittedName>
        <fullName evidence="1">Uncharacterized protein</fullName>
    </submittedName>
</protein>
<organism evidence="1 2">
    <name type="scientific">Xylaria grammica</name>
    <dbReference type="NCBI Taxonomy" id="363999"/>
    <lineage>
        <taxon>Eukaryota</taxon>
        <taxon>Fungi</taxon>
        <taxon>Dikarya</taxon>
        <taxon>Ascomycota</taxon>
        <taxon>Pezizomycotina</taxon>
        <taxon>Sordariomycetes</taxon>
        <taxon>Xylariomycetidae</taxon>
        <taxon>Xylariales</taxon>
        <taxon>Xylariaceae</taxon>
        <taxon>Xylaria</taxon>
    </lineage>
</organism>
<comment type="caution">
    <text evidence="1">The sequence shown here is derived from an EMBL/GenBank/DDBJ whole genome shotgun (WGS) entry which is preliminary data.</text>
</comment>